<dbReference type="Proteomes" id="UP000054144">
    <property type="component" value="Unassembled WGS sequence"/>
</dbReference>
<gene>
    <name evidence="1" type="ORF">FISHEDRAFT_59697</name>
</gene>
<protein>
    <submittedName>
        <fullName evidence="1">Uncharacterized protein</fullName>
    </submittedName>
</protein>
<organism evidence="1 2">
    <name type="scientific">Fistulina hepatica ATCC 64428</name>
    <dbReference type="NCBI Taxonomy" id="1128425"/>
    <lineage>
        <taxon>Eukaryota</taxon>
        <taxon>Fungi</taxon>
        <taxon>Dikarya</taxon>
        <taxon>Basidiomycota</taxon>
        <taxon>Agaricomycotina</taxon>
        <taxon>Agaricomycetes</taxon>
        <taxon>Agaricomycetidae</taxon>
        <taxon>Agaricales</taxon>
        <taxon>Fistulinaceae</taxon>
        <taxon>Fistulina</taxon>
    </lineage>
</organism>
<proteinExistence type="predicted"/>
<evidence type="ECO:0000313" key="2">
    <source>
        <dbReference type="Proteomes" id="UP000054144"/>
    </source>
</evidence>
<evidence type="ECO:0000313" key="1">
    <source>
        <dbReference type="EMBL" id="KIY47417.1"/>
    </source>
</evidence>
<accession>A0A0D7A8U3</accession>
<reference evidence="1 2" key="1">
    <citation type="journal article" date="2015" name="Fungal Genet. Biol.">
        <title>Evolution of novel wood decay mechanisms in Agaricales revealed by the genome sequences of Fistulina hepatica and Cylindrobasidium torrendii.</title>
        <authorList>
            <person name="Floudas D."/>
            <person name="Held B.W."/>
            <person name="Riley R."/>
            <person name="Nagy L.G."/>
            <person name="Koehler G."/>
            <person name="Ransdell A.S."/>
            <person name="Younus H."/>
            <person name="Chow J."/>
            <person name="Chiniquy J."/>
            <person name="Lipzen A."/>
            <person name="Tritt A."/>
            <person name="Sun H."/>
            <person name="Haridas S."/>
            <person name="LaButti K."/>
            <person name="Ohm R.A."/>
            <person name="Kues U."/>
            <person name="Blanchette R.A."/>
            <person name="Grigoriev I.V."/>
            <person name="Minto R.E."/>
            <person name="Hibbett D.S."/>
        </authorList>
    </citation>
    <scope>NUCLEOTIDE SEQUENCE [LARGE SCALE GENOMIC DNA]</scope>
    <source>
        <strain evidence="1 2">ATCC 64428</strain>
    </source>
</reference>
<keyword evidence="2" id="KW-1185">Reference proteome</keyword>
<name>A0A0D7A8U3_9AGAR</name>
<sequence>MLYLRDLRRSITSSRLLLFHSPLQLVSRRPRLPFGLCPETAILALPVDGLLDPGGTGSGRKAVGCGIDEDLLCRGMGRTGVKEGKRALDGGGELMGAKTEGSGLSEIGPYGGGSNGKLLEVDIILRDDEGTGSHLILPAEKGRGPVVYADKAGDAAEVPEVASEAEHLMNTVTGPSIWTDQLWNPTWKK</sequence>
<dbReference type="AlphaFoldDB" id="A0A0D7A8U3"/>
<dbReference type="EMBL" id="KN881942">
    <property type="protein sequence ID" value="KIY47417.1"/>
    <property type="molecule type" value="Genomic_DNA"/>
</dbReference>